<evidence type="ECO:0000259" key="12">
    <source>
        <dbReference type="Pfam" id="PF02875"/>
    </source>
</evidence>
<comment type="catalytic activity">
    <reaction evidence="9 10">
        <text>UDP-N-acetyl-alpha-D-muramoyl-L-alanine + D-glutamate + ATP = UDP-N-acetyl-alpha-D-muramoyl-L-alanyl-D-glutamate + ADP + phosphate + H(+)</text>
        <dbReference type="Rhea" id="RHEA:16429"/>
        <dbReference type="ChEBI" id="CHEBI:15378"/>
        <dbReference type="ChEBI" id="CHEBI:29986"/>
        <dbReference type="ChEBI" id="CHEBI:30616"/>
        <dbReference type="ChEBI" id="CHEBI:43474"/>
        <dbReference type="ChEBI" id="CHEBI:83898"/>
        <dbReference type="ChEBI" id="CHEBI:83900"/>
        <dbReference type="ChEBI" id="CHEBI:456216"/>
        <dbReference type="EC" id="6.3.2.9"/>
    </reaction>
</comment>
<dbReference type="GO" id="GO:0005524">
    <property type="term" value="F:ATP binding"/>
    <property type="evidence" value="ECO:0007669"/>
    <property type="project" value="UniProtKB-UniRule"/>
</dbReference>
<dbReference type="SUPFAM" id="SSF51984">
    <property type="entry name" value="MurCD N-terminal domain"/>
    <property type="match status" value="1"/>
</dbReference>
<dbReference type="Proteomes" id="UP000642553">
    <property type="component" value="Chromosome"/>
</dbReference>
<dbReference type="Gene3D" id="3.90.190.20">
    <property type="entry name" value="Mur ligase, C-terminal domain"/>
    <property type="match status" value="1"/>
</dbReference>
<comment type="similarity">
    <text evidence="9">Belongs to the MurCDEF family.</text>
</comment>
<keyword evidence="9 10" id="KW-0961">Cell wall biogenesis/degradation</keyword>
<proteinExistence type="inferred from homology"/>
<evidence type="ECO:0000256" key="5">
    <source>
        <dbReference type="ARBA" id="ARBA00022618"/>
    </source>
</evidence>
<dbReference type="GO" id="GO:0005737">
    <property type="term" value="C:cytoplasm"/>
    <property type="evidence" value="ECO:0007669"/>
    <property type="project" value="UniProtKB-SubCell"/>
</dbReference>
<dbReference type="InterPro" id="IPR036615">
    <property type="entry name" value="Mur_ligase_C_dom_sf"/>
</dbReference>
<comment type="pathway">
    <text evidence="2 9 10">Cell wall biogenesis; peptidoglycan biosynthesis.</text>
</comment>
<sequence length="469" mass="51022">MEGNPGNCPLLDDQPPAGVPGPFPDHHRLTTTNMQLNNLNIAILGAGRSGRAAARLAMKHGARVRVFDTSASVGGWPEDIPLHAAATEEDGRAFRADLVVISPGIETDSPFVRAFGREGVETIGEMELACRFYHGRIIAITGTNGKTTTTSLVEKILLRAGKAAVACGNYGVPMAEILLRDSVPDVLALEVSSFQLETIRDFHPDVAVWLNFAPDHMDRYKSVEDYYHAKLHIFDNQTENDLAVVRSEERLPHLDVPVRTFSSEDPAADLYYREPQVMEGDKPLLNLADTTLNQRHNAENVMAALLACRHLGIPAETAAEVLKEFTPPGHRCETVRTLDGVLWLNDSKATNLHALEAALKSQNSPVILIAGGKDKGLDYLPLRPMLKEKVRACVVFGQIADQLQDAFSPVVPTEKAADVADCVAKARARARTGDTVLFSPGTSSFDMFTGYVQRGQAFRDAVNALSPLS</sequence>
<dbReference type="GO" id="GO:0071555">
    <property type="term" value="P:cell wall organization"/>
    <property type="evidence" value="ECO:0007669"/>
    <property type="project" value="UniProtKB-KW"/>
</dbReference>
<keyword evidence="3 9" id="KW-0963">Cytoplasm</keyword>
<evidence type="ECO:0000313" key="14">
    <source>
        <dbReference type="EMBL" id="QHV62605.1"/>
    </source>
</evidence>
<evidence type="ECO:0000256" key="3">
    <source>
        <dbReference type="ARBA" id="ARBA00022490"/>
    </source>
</evidence>
<feature type="domain" description="Mur ligase central" evidence="13">
    <location>
        <begin position="140"/>
        <end position="307"/>
    </location>
</feature>
<dbReference type="Pfam" id="PF21799">
    <property type="entry name" value="MurD-like_N"/>
    <property type="match status" value="1"/>
</dbReference>
<keyword evidence="5 9" id="KW-0132">Cell division</keyword>
<comment type="subcellular location">
    <subcellularLocation>
        <location evidence="1 9 10">Cytoplasm</location>
    </subcellularLocation>
</comment>
<keyword evidence="9 10" id="KW-0573">Peptidoglycan synthesis</keyword>
<gene>
    <name evidence="9 14" type="primary">murD</name>
    <name evidence="14" type="ORF">DMI76_04095</name>
</gene>
<dbReference type="InterPro" id="IPR036565">
    <property type="entry name" value="Mur-like_cat_sf"/>
</dbReference>
<accession>A0AAE6T9Q3</accession>
<feature type="domain" description="Mur ligase C-terminal" evidence="12">
    <location>
        <begin position="330"/>
        <end position="440"/>
    </location>
</feature>
<dbReference type="GO" id="GO:0008360">
    <property type="term" value="P:regulation of cell shape"/>
    <property type="evidence" value="ECO:0007669"/>
    <property type="project" value="UniProtKB-KW"/>
</dbReference>
<dbReference type="NCBIfam" id="TIGR01087">
    <property type="entry name" value="murD"/>
    <property type="match status" value="1"/>
</dbReference>
<dbReference type="PANTHER" id="PTHR43692">
    <property type="entry name" value="UDP-N-ACETYLMURAMOYLALANINE--D-GLUTAMATE LIGASE"/>
    <property type="match status" value="1"/>
</dbReference>
<dbReference type="PROSITE" id="PS01011">
    <property type="entry name" value="FOLYLPOLYGLU_SYNT_1"/>
    <property type="match status" value="1"/>
</dbReference>
<dbReference type="HAMAP" id="MF_00639">
    <property type="entry name" value="MurD"/>
    <property type="match status" value="1"/>
</dbReference>
<dbReference type="GO" id="GO:0008764">
    <property type="term" value="F:UDP-N-acetylmuramoylalanine-D-glutamate ligase activity"/>
    <property type="evidence" value="ECO:0007669"/>
    <property type="project" value="UniProtKB-UniRule"/>
</dbReference>
<dbReference type="SUPFAM" id="SSF53623">
    <property type="entry name" value="MurD-like peptide ligases, catalytic domain"/>
    <property type="match status" value="1"/>
</dbReference>
<evidence type="ECO:0000256" key="9">
    <source>
        <dbReference type="HAMAP-Rule" id="MF_00639"/>
    </source>
</evidence>
<keyword evidence="9 10" id="KW-0133">Cell shape</keyword>
<evidence type="ECO:0000256" key="2">
    <source>
        <dbReference type="ARBA" id="ARBA00004752"/>
    </source>
</evidence>
<keyword evidence="7 9" id="KW-0067">ATP-binding</keyword>
<evidence type="ECO:0000313" key="15">
    <source>
        <dbReference type="Proteomes" id="UP000642553"/>
    </source>
</evidence>
<dbReference type="InterPro" id="IPR005762">
    <property type="entry name" value="MurD"/>
</dbReference>
<evidence type="ECO:0000256" key="8">
    <source>
        <dbReference type="ARBA" id="ARBA00023306"/>
    </source>
</evidence>
<keyword evidence="4 9" id="KW-0436">Ligase</keyword>
<name>A0AAE6T9Q3_9BACT</name>
<feature type="binding site" evidence="9">
    <location>
        <begin position="142"/>
        <end position="148"/>
    </location>
    <ligand>
        <name>ATP</name>
        <dbReference type="ChEBI" id="CHEBI:30616"/>
    </ligand>
</feature>
<dbReference type="Pfam" id="PF08245">
    <property type="entry name" value="Mur_ligase_M"/>
    <property type="match status" value="1"/>
</dbReference>
<organism evidence="14 15">
    <name type="scientific">Akkermansia massiliensis</name>
    <dbReference type="NCBI Taxonomy" id="2927224"/>
    <lineage>
        <taxon>Bacteria</taxon>
        <taxon>Pseudomonadati</taxon>
        <taxon>Verrucomicrobiota</taxon>
        <taxon>Verrucomicrobiia</taxon>
        <taxon>Verrucomicrobiales</taxon>
        <taxon>Akkermansiaceae</taxon>
        <taxon>Akkermansia</taxon>
    </lineage>
</organism>
<evidence type="ECO:0000256" key="4">
    <source>
        <dbReference type="ARBA" id="ARBA00022598"/>
    </source>
</evidence>
<dbReference type="Gene3D" id="3.40.50.720">
    <property type="entry name" value="NAD(P)-binding Rossmann-like Domain"/>
    <property type="match status" value="1"/>
</dbReference>
<keyword evidence="8 9" id="KW-0131">Cell cycle</keyword>
<dbReference type="Pfam" id="PF02875">
    <property type="entry name" value="Mur_ligase_C"/>
    <property type="match status" value="1"/>
</dbReference>
<dbReference type="Gene3D" id="3.40.1190.10">
    <property type="entry name" value="Mur-like, catalytic domain"/>
    <property type="match status" value="1"/>
</dbReference>
<reference evidence="14" key="1">
    <citation type="submission" date="2018-05" db="EMBL/GenBank/DDBJ databases">
        <title>Complete genome sequnece of Akkermansia muciniphila EB-AMDK-40.</title>
        <authorList>
            <person name="Nam Y.-D."/>
            <person name="Chung W.-H."/>
            <person name="Park Y.S."/>
            <person name="Kang J."/>
        </authorList>
    </citation>
    <scope>NUCLEOTIDE SEQUENCE</scope>
    <source>
        <strain evidence="14">EB-AMDK-40</strain>
    </source>
</reference>
<dbReference type="PANTHER" id="PTHR43692:SF1">
    <property type="entry name" value="UDP-N-ACETYLMURAMOYLALANINE--D-GLUTAMATE LIGASE"/>
    <property type="match status" value="1"/>
</dbReference>
<dbReference type="InterPro" id="IPR013221">
    <property type="entry name" value="Mur_ligase_cen"/>
</dbReference>
<keyword evidence="6 9" id="KW-0547">Nucleotide-binding</keyword>
<comment type="function">
    <text evidence="9 10">Cell wall formation. Catalyzes the addition of glutamate to the nucleotide precursor UDP-N-acetylmuramoyl-L-alanine (UMA).</text>
</comment>
<evidence type="ECO:0000256" key="10">
    <source>
        <dbReference type="RuleBase" id="RU003664"/>
    </source>
</evidence>
<dbReference type="GO" id="GO:0051301">
    <property type="term" value="P:cell division"/>
    <property type="evidence" value="ECO:0007669"/>
    <property type="project" value="UniProtKB-KW"/>
</dbReference>
<dbReference type="GO" id="GO:0009252">
    <property type="term" value="P:peptidoglycan biosynthetic process"/>
    <property type="evidence" value="ECO:0007669"/>
    <property type="project" value="UniProtKB-UniRule"/>
</dbReference>
<evidence type="ECO:0000256" key="7">
    <source>
        <dbReference type="ARBA" id="ARBA00022840"/>
    </source>
</evidence>
<dbReference type="SUPFAM" id="SSF53244">
    <property type="entry name" value="MurD-like peptide ligases, peptide-binding domain"/>
    <property type="match status" value="1"/>
</dbReference>
<dbReference type="AlphaFoldDB" id="A0AAE6T9Q3"/>
<evidence type="ECO:0000256" key="11">
    <source>
        <dbReference type="SAM" id="MobiDB-lite"/>
    </source>
</evidence>
<feature type="region of interest" description="Disordered" evidence="11">
    <location>
        <begin position="1"/>
        <end position="21"/>
    </location>
</feature>
<dbReference type="InterPro" id="IPR004101">
    <property type="entry name" value="Mur_ligase_C"/>
</dbReference>
<evidence type="ECO:0000259" key="13">
    <source>
        <dbReference type="Pfam" id="PF08245"/>
    </source>
</evidence>
<dbReference type="EMBL" id="CP029701">
    <property type="protein sequence ID" value="QHV62605.1"/>
    <property type="molecule type" value="Genomic_DNA"/>
</dbReference>
<dbReference type="GO" id="GO:0004326">
    <property type="term" value="F:tetrahydrofolylpolyglutamate synthase activity"/>
    <property type="evidence" value="ECO:0007669"/>
    <property type="project" value="InterPro"/>
</dbReference>
<protein>
    <recommendedName>
        <fullName evidence="9 10">UDP-N-acetylmuramoylalanine--D-glutamate ligase</fullName>
        <ecNumber evidence="9 10">6.3.2.9</ecNumber>
    </recommendedName>
    <alternativeName>
        <fullName evidence="9">D-glutamic acid-adding enzyme</fullName>
    </alternativeName>
    <alternativeName>
        <fullName evidence="9">UDP-N-acetylmuramoyl-L-alanyl-D-glutamate synthetase</fullName>
    </alternativeName>
</protein>
<dbReference type="EC" id="6.3.2.9" evidence="9 10"/>
<evidence type="ECO:0000256" key="1">
    <source>
        <dbReference type="ARBA" id="ARBA00004496"/>
    </source>
</evidence>
<evidence type="ECO:0000256" key="6">
    <source>
        <dbReference type="ARBA" id="ARBA00022741"/>
    </source>
</evidence>
<dbReference type="InterPro" id="IPR018109">
    <property type="entry name" value="Folylpolyglutamate_synth_CS"/>
</dbReference>